<evidence type="ECO:0000313" key="2">
    <source>
        <dbReference type="Proteomes" id="UP000267029"/>
    </source>
</evidence>
<evidence type="ECO:0000313" key="3">
    <source>
        <dbReference type="WBParaSite" id="MCOS_0000084201-mRNA-1"/>
    </source>
</evidence>
<accession>A0A0R3U2W1</accession>
<dbReference type="Proteomes" id="UP000267029">
    <property type="component" value="Unassembled WGS sequence"/>
</dbReference>
<reference evidence="1 2" key="2">
    <citation type="submission" date="2018-10" db="EMBL/GenBank/DDBJ databases">
        <authorList>
            <consortium name="Pathogen Informatics"/>
        </authorList>
    </citation>
    <scope>NUCLEOTIDE SEQUENCE [LARGE SCALE GENOMIC DNA]</scope>
</reference>
<dbReference type="EMBL" id="UXSR01000086">
    <property type="protein sequence ID" value="VDD74840.1"/>
    <property type="molecule type" value="Genomic_DNA"/>
</dbReference>
<dbReference type="OrthoDB" id="10464758at2759"/>
<evidence type="ECO:0000313" key="1">
    <source>
        <dbReference type="EMBL" id="VDD74840.1"/>
    </source>
</evidence>
<name>A0A0R3U2W1_MESCO</name>
<gene>
    <name evidence="1" type="ORF">MCOS_LOCUS843</name>
</gene>
<reference evidence="3" key="1">
    <citation type="submission" date="2017-02" db="UniProtKB">
        <authorList>
            <consortium name="WormBaseParasite"/>
        </authorList>
    </citation>
    <scope>IDENTIFICATION</scope>
</reference>
<protein>
    <submittedName>
        <fullName evidence="3">Mitofilin</fullName>
    </submittedName>
</protein>
<keyword evidence="2" id="KW-1185">Reference proteome</keyword>
<proteinExistence type="predicted"/>
<organism evidence="3">
    <name type="scientific">Mesocestoides corti</name>
    <name type="common">Flatworm</name>
    <dbReference type="NCBI Taxonomy" id="53468"/>
    <lineage>
        <taxon>Eukaryota</taxon>
        <taxon>Metazoa</taxon>
        <taxon>Spiralia</taxon>
        <taxon>Lophotrochozoa</taxon>
        <taxon>Platyhelminthes</taxon>
        <taxon>Cestoda</taxon>
        <taxon>Eucestoda</taxon>
        <taxon>Cyclophyllidea</taxon>
        <taxon>Mesocestoididae</taxon>
        <taxon>Mesocestoides</taxon>
    </lineage>
</organism>
<dbReference type="AlphaFoldDB" id="A0A0R3U2W1"/>
<dbReference type="WBParaSite" id="MCOS_0000084201-mRNA-1">
    <property type="protein sequence ID" value="MCOS_0000084201-mRNA-1"/>
    <property type="gene ID" value="MCOS_0000084201"/>
</dbReference>
<sequence>MGVVGGAVLVVYLSPTVREYAIEAAPHLKPYIQQVDDFVAKYKQKMSSIELPKMPTLPSFSSSDHKSSLEAFSTGVNISPSFPSASDVSRQVAAIPEHLQDVQVDIKTAIRNSKKAAQEALDDIHRLQVVIESCISDYQNPSRKLGFANLDGDKLEAAQRKAKESHQVAQYGYSLCSHTAYLCSEKGGPSVSCRERKLHLADQVSGSQLRRYLPQHLSQLRSALDSAKSSVSEQNQDLIKAAIASYGDLAYDLSSAVTEASSTNSAHEFLHKLSEGVVRSGDLSTAIGNGRPLLVTTFYPSGIYGAKTFAQVEGHLLQTAFGI</sequence>